<name>A0A561BFS7_9BURK</name>
<sequence length="190" mass="20642">MTEVLSVEVCEQLCDALPRAATVDAALGHIESARRALLGPGLLTVNLNATAPDDPPDEVQLQRLWSSDPQAYPVAGRKRKTLTRWTQHLLLRAEVFVGEGEAALAEVFDDHALIATLGLRAVVNVPLLEDGRCAATFNVLGTRARWTPQEIALVRLLALLATPWVLRARRDARASPPEPGSRPPPPSRKS</sequence>
<dbReference type="AlphaFoldDB" id="A0A561BFS7"/>
<feature type="domain" description="GAF" evidence="2">
    <location>
        <begin position="92"/>
        <end position="161"/>
    </location>
</feature>
<dbReference type="Pfam" id="PF01590">
    <property type="entry name" value="GAF"/>
    <property type="match status" value="1"/>
</dbReference>
<dbReference type="Gene3D" id="3.30.450.40">
    <property type="match status" value="1"/>
</dbReference>
<dbReference type="InterPro" id="IPR029016">
    <property type="entry name" value="GAF-like_dom_sf"/>
</dbReference>
<dbReference type="SUPFAM" id="SSF55781">
    <property type="entry name" value="GAF domain-like"/>
    <property type="match status" value="1"/>
</dbReference>
<feature type="compositionally biased region" description="Pro residues" evidence="1">
    <location>
        <begin position="176"/>
        <end position="190"/>
    </location>
</feature>
<organism evidence="3 4">
    <name type="scientific">Variovorax beijingensis</name>
    <dbReference type="NCBI Taxonomy" id="2496117"/>
    <lineage>
        <taxon>Bacteria</taxon>
        <taxon>Pseudomonadati</taxon>
        <taxon>Pseudomonadota</taxon>
        <taxon>Betaproteobacteria</taxon>
        <taxon>Burkholderiales</taxon>
        <taxon>Comamonadaceae</taxon>
        <taxon>Variovorax</taxon>
    </lineage>
</organism>
<evidence type="ECO:0000256" key="1">
    <source>
        <dbReference type="SAM" id="MobiDB-lite"/>
    </source>
</evidence>
<evidence type="ECO:0000313" key="3">
    <source>
        <dbReference type="EMBL" id="TWD77719.1"/>
    </source>
</evidence>
<evidence type="ECO:0000259" key="2">
    <source>
        <dbReference type="Pfam" id="PF01590"/>
    </source>
</evidence>
<gene>
    <name evidence="3" type="ORF">FB547_109257</name>
</gene>
<dbReference type="Proteomes" id="UP000319722">
    <property type="component" value="Unassembled WGS sequence"/>
</dbReference>
<evidence type="ECO:0000313" key="4">
    <source>
        <dbReference type="Proteomes" id="UP000319722"/>
    </source>
</evidence>
<feature type="region of interest" description="Disordered" evidence="1">
    <location>
        <begin position="171"/>
        <end position="190"/>
    </location>
</feature>
<comment type="caution">
    <text evidence="3">The sequence shown here is derived from an EMBL/GenBank/DDBJ whole genome shotgun (WGS) entry which is preliminary data.</text>
</comment>
<reference evidence="3 4" key="1">
    <citation type="submission" date="2019-06" db="EMBL/GenBank/DDBJ databases">
        <title>Sorghum-associated microbial communities from plants grown in Nebraska, USA.</title>
        <authorList>
            <person name="Schachtman D."/>
        </authorList>
    </citation>
    <scope>NUCLEOTIDE SEQUENCE [LARGE SCALE GENOMIC DNA]</scope>
    <source>
        <strain evidence="3 4">T529</strain>
    </source>
</reference>
<dbReference type="InterPro" id="IPR003018">
    <property type="entry name" value="GAF"/>
</dbReference>
<accession>A0A561BFS7</accession>
<proteinExistence type="predicted"/>
<protein>
    <submittedName>
        <fullName evidence="3">GAF domain-containing protein</fullName>
    </submittedName>
</protein>
<dbReference type="EMBL" id="VIVL01000009">
    <property type="protein sequence ID" value="TWD77719.1"/>
    <property type="molecule type" value="Genomic_DNA"/>
</dbReference>